<dbReference type="PANTHER" id="PTHR23159:SF31">
    <property type="entry name" value="CENTROSOME-ASSOCIATED PROTEIN CEP250 ISOFORM X1"/>
    <property type="match status" value="1"/>
</dbReference>
<feature type="compositionally biased region" description="Polar residues" evidence="2">
    <location>
        <begin position="212"/>
        <end position="228"/>
    </location>
</feature>
<proteinExistence type="predicted"/>
<feature type="compositionally biased region" description="Polar residues" evidence="2">
    <location>
        <begin position="2119"/>
        <end position="2128"/>
    </location>
</feature>
<evidence type="ECO:0000256" key="1">
    <source>
        <dbReference type="SAM" id="Coils"/>
    </source>
</evidence>
<keyword evidence="1" id="KW-0175">Coiled coil</keyword>
<evidence type="ECO:0000256" key="2">
    <source>
        <dbReference type="SAM" id="MobiDB-lite"/>
    </source>
</evidence>
<protein>
    <submittedName>
        <fullName evidence="3">Uncharacterized protein</fullName>
    </submittedName>
</protein>
<dbReference type="EMBL" id="NAJO01000007">
    <property type="protein sequence ID" value="OQO11322.1"/>
    <property type="molecule type" value="Genomic_DNA"/>
</dbReference>
<evidence type="ECO:0000313" key="3">
    <source>
        <dbReference type="EMBL" id="OQO11322.1"/>
    </source>
</evidence>
<feature type="region of interest" description="Disordered" evidence="2">
    <location>
        <begin position="2090"/>
        <end position="2168"/>
    </location>
</feature>
<feature type="coiled-coil region" evidence="1">
    <location>
        <begin position="799"/>
        <end position="826"/>
    </location>
</feature>
<sequence>MESHSREGSRDRGGSKHQHSWSESSGRASVPMWDSSDPERAPPPLPMNPGGGSPTTKSNTSAGIAAAAKKIVEASRESAPLSSYVSNVTPSTSPERSLIKGAHHKRLQSMQTGSVKDLRSYLDNNRSPDRSLERERPASSTHYTSRGARDYVSATPERATTPTPAAKDPFKETPALRPSVRPRSSIYGENTPPSATMLALQTMQVPNDPLNDVTNRSGSPSTPRVSTNYDFSSQLLNLTTIATNLQKEMANLSRRSKDNATDLIGLKEATSSRDEDIRKSLRELATSVTTQALLGPPPVVGSQSRSTSSYGANFLDSRAFNSPPSATKTYSIPRAASAHSFMEDVRVGSPSPYSVEGAASVAMLEKIIREMVTKEGQERLLGTLNELFDKSSKENVEAARKVEQLAQFIKEKSESQALVPVVRDVHGGPPKLELNFDSPRSLEKVREAAANAPAKPAQDEEMFKLLQRIKDSIVATGGTTAEVKGLTRDLRGEVLGMGRDLGRKLDQISEAQLNSTLDRSIEDGEGKQNLDEIHRIVEEGLSELKDHIHSMLRERQEQDDDTYKQLAITRGGPSGEEMAAVVKHALHEHHQSSKGVEIEIERPTLDREGVLEAVKDGLKDFEPNIELQQFGLERDEILAVLREGLEEHQSTRELPATSGFDKAEVCEVMQEALKGFQPGAPVEFVQQIKDEILADVRLAVEDFKSSPAAPSLEDDAIRAIVSAAVKEGLAEQAPAMAREFEISKDDLFEAVKASLDGTTVPFNSFGEKVLTQLHDLVDGMRVEFKQYSAANGRDTEQVLDAVKDGLESLRTEIESYVDRAQDVTGKDEIVDTVKGGLEQLRNDVQGYVIAGYGNDTGKADMLEYIKAEFEDLHETIKALRDGDDEKVSNAPAIVQAIKEGLEDLKSHAGRSRGIDGDDEDSREEMFEAMKEEFEQLKSAVLNANHTDKGELIETIQDSMGALHAKLDGSDLGARSVNGQEDFLHALHEELASLKAGLPASATIAGDDREIIVEGVRQTLDDLRTQLSADYSDAAAEALGAIREELETFKDSMNTSVVLSGGRSSEPTNHEALTALREGLEDIKETLAKSPHSGHPVPDELVEAMRGEFENLRTSIATSVVHSSSNDDMADALRLGLDDLRSDLEKKLDSPERTQAQTSEMLDAIHEGLDTLRIDLVKTIDKPLDMTVNYEILETLKDGLASLREELDILRTGKKFRSSSGVGGEMVLADEAGETRELSPEDVAAAEAASNGSSTTKGMKREDLSKIEVMLAQLQIKIEAMDATVQDSSSAALRPDVSTKADLEHIEHSISGLQAAITILAAKEIVMPEPVAPPAPEGIAMKEDTDALETLLRNTKGQIEDLVVAGLPLHPDTASKEHIDAIDANITVTREAVDALADKLNETTASKEDVDLVAVLAQDVKTLSEEIRDKLEAQPSEDEQATRMTKADLDVLGVICTEIKVKVQEMELPDVADMPTKADMEQLQGLIADFKESHDKMKDSYESDIAITAKAFDDRKQEFDDTVKHIEDVKMSLMELKDDVMVKFADSESGVNTLGEALKGIEERASGEELRGEVKEVLEIVRAEFEKAHGSLEAMKVNHDAHSSRSLEKQGEHKEATVLELGVKLEVLFDGLMAKFDDAQRAAEEKALALEEKTVAQEELFSKTNAMADDLKLSIDTLGTTLTGFTTSYPEAMDKVCADSKTVYNRVDDVCNKLDETQQGVAHEHGVTRDEVLRVLAAVDTVQSDLTEHNPRFMVSLKEVQALIGQHYEHSQKASETAAEHAQSVRDFHEQMRTTLDSKHAELRRDLPALLPPSAEMPAPIIAEKYDDSAMHGKLDILLEQGGKYDDSAVCDKLDTLMGHVTQTADPSAQLERLDNIHEKVMATAAEVSAFVAMQAKQISADHENKEKEAEEVALLLERRLVQKDQIESDITVLNEEKDSLRTAVEVLRSEREALTAQKTKMQANVSSLETALQIRREELHAMDSKAEIIERRMLEGVMNQSRMLLLAKSARAAAPPAPSSPKKPKPQGRDLRVHSNASALTAQSNVSKLSEMKPNRSLALSRPGVQRTGGGNLTSSPAAERRIMSLSQISHNTPANPSAFARSPAPSLIASPAGKGLSRSHSVKTNFANRKPSWASSKRGPSLSASGFNKENESTLSEESEGELEGTETAGAYSTFNDHGMEEFASDAGTERRTSHLSQAESRATFDDALSYSEGPTPSGLSEDRRTSYGTYDTGTGSYMTGTDLDRRTSVGSSGVGTVGVESSLANERANGQTQEERQAEEREVLRLEAPPMVWGEGGKGVYAPPSDSGLGTDLPTATFSVDGSAAEYFRS</sequence>
<feature type="region of interest" description="Disordered" evidence="2">
    <location>
        <begin position="1"/>
        <end position="193"/>
    </location>
</feature>
<feature type="region of interest" description="Disordered" evidence="2">
    <location>
        <begin position="206"/>
        <end position="228"/>
    </location>
</feature>
<feature type="compositionally biased region" description="Acidic residues" evidence="2">
    <location>
        <begin position="2156"/>
        <end position="2166"/>
    </location>
</feature>
<dbReference type="STRING" id="1507870.A0A1V8TJD2"/>
<comment type="caution">
    <text evidence="3">The sequence shown here is derived from an EMBL/GenBank/DDBJ whole genome shotgun (WGS) entry which is preliminary data.</text>
</comment>
<feature type="compositionally biased region" description="Basic and acidic residues" evidence="2">
    <location>
        <begin position="116"/>
        <end position="137"/>
    </location>
</feature>
<feature type="compositionally biased region" description="Low complexity" evidence="2">
    <location>
        <begin position="154"/>
        <end position="166"/>
    </location>
</feature>
<feature type="compositionally biased region" description="Polar residues" evidence="2">
    <location>
        <begin position="80"/>
        <end position="95"/>
    </location>
</feature>
<dbReference type="Proteomes" id="UP000192596">
    <property type="component" value="Unassembled WGS sequence"/>
</dbReference>
<feature type="region of interest" description="Disordered" evidence="2">
    <location>
        <begin position="2185"/>
        <end position="2332"/>
    </location>
</feature>
<evidence type="ECO:0000313" key="4">
    <source>
        <dbReference type="Proteomes" id="UP000192596"/>
    </source>
</evidence>
<feature type="compositionally biased region" description="Polar residues" evidence="2">
    <location>
        <begin position="2035"/>
        <end position="2048"/>
    </location>
</feature>
<dbReference type="OrthoDB" id="5423371at2759"/>
<name>A0A1V8TJD2_9PEZI</name>
<feature type="compositionally biased region" description="Basic and acidic residues" evidence="2">
    <location>
        <begin position="1"/>
        <end position="14"/>
    </location>
</feature>
<reference evidence="4" key="1">
    <citation type="submission" date="2017-03" db="EMBL/GenBank/DDBJ databases">
        <title>Genomes of endolithic fungi from Antarctica.</title>
        <authorList>
            <person name="Coleine C."/>
            <person name="Masonjones S."/>
            <person name="Stajich J.E."/>
        </authorList>
    </citation>
    <scope>NUCLEOTIDE SEQUENCE [LARGE SCALE GENOMIC DNA]</scope>
    <source>
        <strain evidence="4">CCFEE 5527</strain>
    </source>
</reference>
<feature type="region of interest" description="Disordered" evidence="2">
    <location>
        <begin position="2009"/>
        <end position="2078"/>
    </location>
</feature>
<dbReference type="InParanoid" id="A0A1V8TJD2"/>
<accession>A0A1V8TJD2</accession>
<gene>
    <name evidence="3" type="ORF">B0A48_05578</name>
</gene>
<feature type="compositionally biased region" description="Low complexity" evidence="2">
    <location>
        <begin position="2228"/>
        <end position="2243"/>
    </location>
</feature>
<keyword evidence="4" id="KW-1185">Reference proteome</keyword>
<dbReference type="PANTHER" id="PTHR23159">
    <property type="entry name" value="CENTROSOMAL PROTEIN 2"/>
    <property type="match status" value="1"/>
</dbReference>
<feature type="compositionally biased region" description="Basic and acidic residues" evidence="2">
    <location>
        <begin position="2275"/>
        <end position="2287"/>
    </location>
</feature>
<organism evidence="3 4">
    <name type="scientific">Cryoendolithus antarcticus</name>
    <dbReference type="NCBI Taxonomy" id="1507870"/>
    <lineage>
        <taxon>Eukaryota</taxon>
        <taxon>Fungi</taxon>
        <taxon>Dikarya</taxon>
        <taxon>Ascomycota</taxon>
        <taxon>Pezizomycotina</taxon>
        <taxon>Dothideomycetes</taxon>
        <taxon>Dothideomycetidae</taxon>
        <taxon>Cladosporiales</taxon>
        <taxon>Cladosporiaceae</taxon>
        <taxon>Cryoendolithus</taxon>
    </lineage>
</organism>
<feature type="coiled-coil region" evidence="1">
    <location>
        <begin position="1923"/>
        <end position="1971"/>
    </location>
</feature>